<accession>A0ACA9S0S8</accession>
<gene>
    <name evidence="1" type="ORF">RPERSI_LOCUS24636</name>
</gene>
<protein>
    <submittedName>
        <fullName evidence="1">8993_t:CDS:1</fullName>
    </submittedName>
</protein>
<dbReference type="Proteomes" id="UP000789920">
    <property type="component" value="Unassembled WGS sequence"/>
</dbReference>
<comment type="caution">
    <text evidence="1">The sequence shown here is derived from an EMBL/GenBank/DDBJ whole genome shotgun (WGS) entry which is preliminary data.</text>
</comment>
<feature type="non-terminal residue" evidence="1">
    <location>
        <position position="227"/>
    </location>
</feature>
<evidence type="ECO:0000313" key="1">
    <source>
        <dbReference type="EMBL" id="CAG8817248.1"/>
    </source>
</evidence>
<proteinExistence type="predicted"/>
<feature type="non-terminal residue" evidence="1">
    <location>
        <position position="1"/>
    </location>
</feature>
<dbReference type="EMBL" id="CAJVQC010079589">
    <property type="protein sequence ID" value="CAG8817248.1"/>
    <property type="molecule type" value="Genomic_DNA"/>
</dbReference>
<keyword evidence="2" id="KW-1185">Reference proteome</keyword>
<sequence>QTRKCTRLPAAKSNCPRIVVGVSDFKKLRLESEIIVDKSLLIKAILESPAELEVNSQGERLSPQKSINRTLFVGGKIVDDLEGTRKLASLMISSEPKFMEKQGKYPVIVLDLKDAKGGNSYQEIENKIKIQVFNAFAEHNYLKQYLVQEENALENTLEKEQLTRCFLGKAEKIDLEYDTVINDAYLTLKLANKPAEFDEILKLFRTMLGSALKGNIYPKQPEDSHFH</sequence>
<name>A0ACA9S0S8_9GLOM</name>
<evidence type="ECO:0000313" key="2">
    <source>
        <dbReference type="Proteomes" id="UP000789920"/>
    </source>
</evidence>
<organism evidence="1 2">
    <name type="scientific">Racocetra persica</name>
    <dbReference type="NCBI Taxonomy" id="160502"/>
    <lineage>
        <taxon>Eukaryota</taxon>
        <taxon>Fungi</taxon>
        <taxon>Fungi incertae sedis</taxon>
        <taxon>Mucoromycota</taxon>
        <taxon>Glomeromycotina</taxon>
        <taxon>Glomeromycetes</taxon>
        <taxon>Diversisporales</taxon>
        <taxon>Gigasporaceae</taxon>
        <taxon>Racocetra</taxon>
    </lineage>
</organism>
<reference evidence="1" key="1">
    <citation type="submission" date="2021-06" db="EMBL/GenBank/DDBJ databases">
        <authorList>
            <person name="Kallberg Y."/>
            <person name="Tangrot J."/>
            <person name="Rosling A."/>
        </authorList>
    </citation>
    <scope>NUCLEOTIDE SEQUENCE</scope>
    <source>
        <strain evidence="1">MA461A</strain>
    </source>
</reference>